<feature type="chain" id="PRO_5047458242" description="Permuted papain-like amidase YaeF/Yiix C92 family enzyme" evidence="1">
    <location>
        <begin position="17"/>
        <end position="199"/>
    </location>
</feature>
<dbReference type="RefSeq" id="WP_354015754.1">
    <property type="nucleotide sequence ID" value="NZ_JBEPMU010000006.1"/>
</dbReference>
<dbReference type="EMBL" id="JBEPMU010000006">
    <property type="protein sequence ID" value="MET3654400.1"/>
    <property type="molecule type" value="Genomic_DNA"/>
</dbReference>
<evidence type="ECO:0008006" key="4">
    <source>
        <dbReference type="Google" id="ProtNLM"/>
    </source>
</evidence>
<evidence type="ECO:0000256" key="1">
    <source>
        <dbReference type="SAM" id="SignalP"/>
    </source>
</evidence>
<dbReference type="Gene3D" id="3.90.1720.10">
    <property type="entry name" value="endopeptidase domain like (from Nostoc punctiforme)"/>
    <property type="match status" value="1"/>
</dbReference>
<sequence length="199" mass="22287">MSLGLLWLICASAAPAAPAALRDGDLIFQTSTSSQSQAIQVATGSRWSHVGVVVYRQGKPYVLEAEGTVRYTELDRWVARGRGGHYTVRRLRDVRPLQSTVAEAGLQREARAMLGKPYDAAFAWSDQRMYCSELVWKLYKRAYGIELAPLARLRDFRLDNPIVRSKLQERYHGKPPLDEPVIAPSALFDSPQLVTAIEE</sequence>
<comment type="caution">
    <text evidence="2">The sequence shown here is derived from an EMBL/GenBank/DDBJ whole genome shotgun (WGS) entry which is preliminary data.</text>
</comment>
<evidence type="ECO:0000313" key="3">
    <source>
        <dbReference type="Proteomes" id="UP001549184"/>
    </source>
</evidence>
<keyword evidence="1" id="KW-0732">Signal</keyword>
<name>A0ABV2K1E3_9GAMM</name>
<proteinExistence type="predicted"/>
<dbReference type="InterPro" id="IPR038765">
    <property type="entry name" value="Papain-like_cys_pep_sf"/>
</dbReference>
<dbReference type="Proteomes" id="UP001549184">
    <property type="component" value="Unassembled WGS sequence"/>
</dbReference>
<accession>A0ABV2K1E3</accession>
<dbReference type="InterPro" id="IPR024453">
    <property type="entry name" value="Peptidase_C92"/>
</dbReference>
<feature type="signal peptide" evidence="1">
    <location>
        <begin position="1"/>
        <end position="16"/>
    </location>
</feature>
<dbReference type="SUPFAM" id="SSF54001">
    <property type="entry name" value="Cysteine proteinases"/>
    <property type="match status" value="1"/>
</dbReference>
<dbReference type="Pfam" id="PF05708">
    <property type="entry name" value="Peptidase_C92"/>
    <property type="match status" value="1"/>
</dbReference>
<gene>
    <name evidence="2" type="ORF">ABIC75_004138</name>
</gene>
<reference evidence="2 3" key="1">
    <citation type="submission" date="2024-06" db="EMBL/GenBank/DDBJ databases">
        <title>Sorghum-associated microbial communities from plants grown in Nebraska, USA.</title>
        <authorList>
            <person name="Schachtman D."/>
        </authorList>
    </citation>
    <scope>NUCLEOTIDE SEQUENCE [LARGE SCALE GENOMIC DNA]</scope>
    <source>
        <strain evidence="2 3">1073</strain>
    </source>
</reference>
<dbReference type="NCBIfam" id="NF007458">
    <property type="entry name" value="PRK10030.1"/>
    <property type="match status" value="1"/>
</dbReference>
<organism evidence="2 3">
    <name type="scientific">Dyella japonica</name>
    <dbReference type="NCBI Taxonomy" id="231455"/>
    <lineage>
        <taxon>Bacteria</taxon>
        <taxon>Pseudomonadati</taxon>
        <taxon>Pseudomonadota</taxon>
        <taxon>Gammaproteobacteria</taxon>
        <taxon>Lysobacterales</taxon>
        <taxon>Rhodanobacteraceae</taxon>
        <taxon>Dyella</taxon>
    </lineage>
</organism>
<protein>
    <recommendedName>
        <fullName evidence="4">Permuted papain-like amidase YaeF/Yiix C92 family enzyme</fullName>
    </recommendedName>
</protein>
<keyword evidence="3" id="KW-1185">Reference proteome</keyword>
<evidence type="ECO:0000313" key="2">
    <source>
        <dbReference type="EMBL" id="MET3654400.1"/>
    </source>
</evidence>